<sequence>MKSSMHTIRKNRAAIDRHQRNISDFIYNGDVNEWFGNLFASSRLNTPLHLSPCGGVFLSVDLSRVRHQEVAFPQEAQGNRPPFSTLAQYKKITGKCLGSILGGKPRGKLPKLSPNRHINKGYMDIGGGGVRRIYPINICFQILIYPYPNLIPHKIPRHHCRSANT</sequence>
<gene>
    <name evidence="1" type="ORF">BOA8489_00590</name>
</gene>
<proteinExistence type="predicted"/>
<evidence type="ECO:0000313" key="1">
    <source>
        <dbReference type="EMBL" id="SMX22493.1"/>
    </source>
</evidence>
<dbReference type="EMBL" id="FXXQ01000001">
    <property type="protein sequence ID" value="SMX22493.1"/>
    <property type="molecule type" value="Genomic_DNA"/>
</dbReference>
<evidence type="ECO:0000313" key="2">
    <source>
        <dbReference type="Proteomes" id="UP000201838"/>
    </source>
</evidence>
<reference evidence="2" key="1">
    <citation type="submission" date="2017-05" db="EMBL/GenBank/DDBJ databases">
        <authorList>
            <person name="Rodrigo-Torres L."/>
            <person name="Arahal R. D."/>
            <person name="Lucena T."/>
        </authorList>
    </citation>
    <scope>NUCLEOTIDE SEQUENCE [LARGE SCALE GENOMIC DNA]</scope>
    <source>
        <strain evidence="2">CECT 8489</strain>
    </source>
</reference>
<organism evidence="1 2">
    <name type="scientific">Boseongicola aestuarii</name>
    <dbReference type="NCBI Taxonomy" id="1470561"/>
    <lineage>
        <taxon>Bacteria</taxon>
        <taxon>Pseudomonadati</taxon>
        <taxon>Pseudomonadota</taxon>
        <taxon>Alphaproteobacteria</taxon>
        <taxon>Rhodobacterales</taxon>
        <taxon>Paracoccaceae</taxon>
        <taxon>Boseongicola</taxon>
    </lineage>
</organism>
<protein>
    <submittedName>
        <fullName evidence="1">Uncharacterized protein</fullName>
    </submittedName>
</protein>
<keyword evidence="2" id="KW-1185">Reference proteome</keyword>
<dbReference type="AlphaFoldDB" id="A0A238IWS3"/>
<accession>A0A238IWS3</accession>
<dbReference type="Proteomes" id="UP000201838">
    <property type="component" value="Unassembled WGS sequence"/>
</dbReference>
<name>A0A238IWS3_9RHOB</name>